<dbReference type="OrthoDB" id="5579860at2759"/>
<dbReference type="KEGG" id="abp:AGABI1DRAFT130561"/>
<dbReference type="EMBL" id="JH971397">
    <property type="protein sequence ID" value="EKM77142.1"/>
    <property type="molecule type" value="Genomic_DNA"/>
</dbReference>
<name>K5X2M3_AGABU</name>
<protein>
    <recommendedName>
        <fullName evidence="4">Protein kinase domain-containing protein</fullName>
    </recommendedName>
</protein>
<gene>
    <name evidence="2" type="ORF">AGABI1DRAFT_130561</name>
</gene>
<sequence>MAAGSSLVYEVSYRPIGYGGYGFVHEAIEIPSRKVVAIKKSRVPGHVNRLPRGFELWVLRLLQGHPAIPAMYAYGRLPHFDYMAMELLGKDLNVECNKMAEEGGTPLVKTSVHVTEQMLPALKYKLSTDSCSAS</sequence>
<dbReference type="Gene3D" id="3.30.200.20">
    <property type="entry name" value="Phosphorylase Kinase, domain 1"/>
    <property type="match status" value="1"/>
</dbReference>
<evidence type="ECO:0008006" key="4">
    <source>
        <dbReference type="Google" id="ProtNLM"/>
    </source>
</evidence>
<dbReference type="GeneID" id="18827238"/>
<reference evidence="3" key="1">
    <citation type="journal article" date="2012" name="Proc. Natl. Acad. Sci. U.S.A.">
        <title>Genome sequence of the button mushroom Agaricus bisporus reveals mechanisms governing adaptation to a humic-rich ecological niche.</title>
        <authorList>
            <person name="Morin E."/>
            <person name="Kohler A."/>
            <person name="Baker A.R."/>
            <person name="Foulongne-Oriol M."/>
            <person name="Lombard V."/>
            <person name="Nagy L.G."/>
            <person name="Ohm R.A."/>
            <person name="Patyshakuliyeva A."/>
            <person name="Brun A."/>
            <person name="Aerts A.L."/>
            <person name="Bailey A.M."/>
            <person name="Billette C."/>
            <person name="Coutinho P.M."/>
            <person name="Deakin G."/>
            <person name="Doddapaneni H."/>
            <person name="Floudas D."/>
            <person name="Grimwood J."/>
            <person name="Hilden K."/>
            <person name="Kuees U."/>
            <person name="LaButti K.M."/>
            <person name="Lapidus A."/>
            <person name="Lindquist E.A."/>
            <person name="Lucas S.M."/>
            <person name="Murat C."/>
            <person name="Riley R.W."/>
            <person name="Salamov A.A."/>
            <person name="Schmutz J."/>
            <person name="Subramanian V."/>
            <person name="Woesten H.A.B."/>
            <person name="Xu J."/>
            <person name="Eastwood D.C."/>
            <person name="Foster G.D."/>
            <person name="Sonnenberg A.S."/>
            <person name="Cullen D."/>
            <person name="de Vries R.P."/>
            <person name="Lundell T."/>
            <person name="Hibbett D.S."/>
            <person name="Henrissat B."/>
            <person name="Burton K.S."/>
            <person name="Kerrigan R.W."/>
            <person name="Challen M.P."/>
            <person name="Grigoriev I.V."/>
            <person name="Martin F."/>
        </authorList>
    </citation>
    <scope>NUCLEOTIDE SEQUENCE [LARGE SCALE GENOMIC DNA]</scope>
    <source>
        <strain evidence="3">JB137-S8 / ATCC MYA-4627 / FGSC 10392</strain>
    </source>
</reference>
<dbReference type="InterPro" id="IPR017441">
    <property type="entry name" value="Protein_kinase_ATP_BS"/>
</dbReference>
<dbReference type="InterPro" id="IPR011009">
    <property type="entry name" value="Kinase-like_dom_sf"/>
</dbReference>
<dbReference type="InParanoid" id="K5X2M3"/>
<dbReference type="PROSITE" id="PS00107">
    <property type="entry name" value="PROTEIN_KINASE_ATP"/>
    <property type="match status" value="1"/>
</dbReference>
<dbReference type="GO" id="GO:0005524">
    <property type="term" value="F:ATP binding"/>
    <property type="evidence" value="ECO:0007669"/>
    <property type="project" value="UniProtKB-UniRule"/>
</dbReference>
<dbReference type="HOGENOM" id="CLU_1895556_0_0_1"/>
<dbReference type="SUPFAM" id="SSF56112">
    <property type="entry name" value="Protein kinase-like (PK-like)"/>
    <property type="match status" value="1"/>
</dbReference>
<keyword evidence="1" id="KW-0067">ATP-binding</keyword>
<dbReference type="AlphaFoldDB" id="K5X2M3"/>
<proteinExistence type="predicted"/>
<organism evidence="2 3">
    <name type="scientific">Agaricus bisporus var. burnettii (strain JB137-S8 / ATCC MYA-4627 / FGSC 10392)</name>
    <name type="common">White button mushroom</name>
    <dbReference type="NCBI Taxonomy" id="597362"/>
    <lineage>
        <taxon>Eukaryota</taxon>
        <taxon>Fungi</taxon>
        <taxon>Dikarya</taxon>
        <taxon>Basidiomycota</taxon>
        <taxon>Agaricomycotina</taxon>
        <taxon>Agaricomycetes</taxon>
        <taxon>Agaricomycetidae</taxon>
        <taxon>Agaricales</taxon>
        <taxon>Agaricineae</taxon>
        <taxon>Agaricaceae</taxon>
        <taxon>Agaricus</taxon>
    </lineage>
</organism>
<keyword evidence="3" id="KW-1185">Reference proteome</keyword>
<accession>K5X2M3</accession>
<evidence type="ECO:0000313" key="3">
    <source>
        <dbReference type="Proteomes" id="UP000008493"/>
    </source>
</evidence>
<dbReference type="STRING" id="597362.K5X2M3"/>
<feature type="binding site" evidence="1">
    <location>
        <position position="40"/>
    </location>
    <ligand>
        <name>ATP</name>
        <dbReference type="ChEBI" id="CHEBI:30616"/>
    </ligand>
</feature>
<evidence type="ECO:0000256" key="1">
    <source>
        <dbReference type="PROSITE-ProRule" id="PRU10141"/>
    </source>
</evidence>
<dbReference type="Proteomes" id="UP000008493">
    <property type="component" value="Unassembled WGS sequence"/>
</dbReference>
<evidence type="ECO:0000313" key="2">
    <source>
        <dbReference type="EMBL" id="EKM77142.1"/>
    </source>
</evidence>
<keyword evidence="1" id="KW-0547">Nucleotide-binding</keyword>
<dbReference type="RefSeq" id="XP_007332142.1">
    <property type="nucleotide sequence ID" value="XM_007332080.1"/>
</dbReference>